<evidence type="ECO:0000313" key="4">
    <source>
        <dbReference type="EMBL" id="RZT85569.1"/>
    </source>
</evidence>
<keyword evidence="5" id="KW-1185">Reference proteome</keyword>
<dbReference type="Pfam" id="PF09250">
    <property type="entry name" value="Prim-Pol"/>
    <property type="match status" value="1"/>
</dbReference>
<dbReference type="OrthoDB" id="3218228at2"/>
<accession>A0A4Q7UZD9</accession>
<dbReference type="RefSeq" id="WP_130290005.1">
    <property type="nucleotide sequence ID" value="NZ_SHKL01000001.1"/>
</dbReference>
<dbReference type="InterPro" id="IPR015330">
    <property type="entry name" value="DNA_primase/pol_bifunc_N"/>
</dbReference>
<sequence length="294" mass="32016">MPSDRLMRAACSLAARGLYVFPLRPGSKIPAVRRDWEGCATTDVEQIERWWLRAPYNIGVATGPSRLLVVDLDAPKRSDLDRRHGRQVLDELARKAHETVPRNTLIVTTAGGGQHLYFRAPTDRSLTNTAGRLGPHIDTRARGGYVVGPGSRSGRSLYRIVHGTDPVPAPQWIVALLQPSIPPCPPRRETPHPAYVRAAIEGEMRRVAEATPGRRNATLFKAAARLGRFVHSGQVNDGDVDAALSTAASGHVGIDGFSPYEIRRTIRSGIARSVQGAGNRRGADPMPPQRSRTS</sequence>
<evidence type="ECO:0000256" key="1">
    <source>
        <dbReference type="SAM" id="MobiDB-lite"/>
    </source>
</evidence>
<feature type="domain" description="Primase C-terminal 1" evidence="2">
    <location>
        <begin position="204"/>
        <end position="276"/>
    </location>
</feature>
<dbReference type="EMBL" id="SHKL01000001">
    <property type="protein sequence ID" value="RZT85569.1"/>
    <property type="molecule type" value="Genomic_DNA"/>
</dbReference>
<dbReference type="InterPro" id="IPR014820">
    <property type="entry name" value="PriCT_1"/>
</dbReference>
<proteinExistence type="predicted"/>
<feature type="region of interest" description="Disordered" evidence="1">
    <location>
        <begin position="271"/>
        <end position="294"/>
    </location>
</feature>
<protein>
    <submittedName>
        <fullName evidence="4">Bifunctional DNA primase/polymerase-like protein</fullName>
    </submittedName>
</protein>
<organism evidence="4 5">
    <name type="scientific">Pseudonocardia sediminis</name>
    <dbReference type="NCBI Taxonomy" id="1397368"/>
    <lineage>
        <taxon>Bacteria</taxon>
        <taxon>Bacillati</taxon>
        <taxon>Actinomycetota</taxon>
        <taxon>Actinomycetes</taxon>
        <taxon>Pseudonocardiales</taxon>
        <taxon>Pseudonocardiaceae</taxon>
        <taxon>Pseudonocardia</taxon>
    </lineage>
</organism>
<dbReference type="SMART" id="SM00942">
    <property type="entry name" value="PriCT_1"/>
    <property type="match status" value="1"/>
</dbReference>
<feature type="domain" description="DNA primase/polymerase bifunctional N-terminal" evidence="3">
    <location>
        <begin position="10"/>
        <end position="173"/>
    </location>
</feature>
<reference evidence="4 5" key="1">
    <citation type="submission" date="2019-02" db="EMBL/GenBank/DDBJ databases">
        <title>Sequencing the genomes of 1000 actinobacteria strains.</title>
        <authorList>
            <person name="Klenk H.-P."/>
        </authorList>
    </citation>
    <scope>NUCLEOTIDE SEQUENCE [LARGE SCALE GENOMIC DNA]</scope>
    <source>
        <strain evidence="4 5">DSM 45779</strain>
    </source>
</reference>
<dbReference type="SUPFAM" id="SSF56747">
    <property type="entry name" value="Prim-pol domain"/>
    <property type="match status" value="1"/>
</dbReference>
<gene>
    <name evidence="4" type="ORF">EV383_2442</name>
</gene>
<dbReference type="AlphaFoldDB" id="A0A4Q7UZD9"/>
<evidence type="ECO:0000313" key="5">
    <source>
        <dbReference type="Proteomes" id="UP000291591"/>
    </source>
</evidence>
<dbReference type="SMART" id="SM00943">
    <property type="entry name" value="Prim-Pol"/>
    <property type="match status" value="1"/>
</dbReference>
<dbReference type="Proteomes" id="UP000291591">
    <property type="component" value="Unassembled WGS sequence"/>
</dbReference>
<comment type="caution">
    <text evidence="4">The sequence shown here is derived from an EMBL/GenBank/DDBJ whole genome shotgun (WGS) entry which is preliminary data.</text>
</comment>
<dbReference type="CDD" id="cd04859">
    <property type="entry name" value="Prim_Pol"/>
    <property type="match status" value="1"/>
</dbReference>
<evidence type="ECO:0000259" key="2">
    <source>
        <dbReference type="SMART" id="SM00942"/>
    </source>
</evidence>
<evidence type="ECO:0000259" key="3">
    <source>
        <dbReference type="SMART" id="SM00943"/>
    </source>
</evidence>
<name>A0A4Q7UZD9_PSEST</name>